<dbReference type="Gene3D" id="3.30.420.10">
    <property type="entry name" value="Ribonuclease H-like superfamily/Ribonuclease H"/>
    <property type="match status" value="1"/>
</dbReference>
<dbReference type="Proteomes" id="UP000274097">
    <property type="component" value="Unassembled WGS sequence"/>
</dbReference>
<evidence type="ECO:0000313" key="4">
    <source>
        <dbReference type="EMBL" id="RMI14753.1"/>
    </source>
</evidence>
<dbReference type="SUPFAM" id="SSF53098">
    <property type="entry name" value="Ribonuclease H-like"/>
    <property type="match status" value="1"/>
</dbReference>
<protein>
    <submittedName>
        <fullName evidence="4">IS21 family transposase</fullName>
    </submittedName>
</protein>
<comment type="similarity">
    <text evidence="1">Belongs to the transposase IS21/IS408/IS1162 family.</text>
</comment>
<dbReference type="Pfam" id="PF22483">
    <property type="entry name" value="Mu-transpos_C_2"/>
    <property type="match status" value="1"/>
</dbReference>
<comment type="caution">
    <text evidence="4">The sequence shown here is derived from an EMBL/GenBank/DDBJ whole genome shotgun (WGS) entry which is preliminary data.</text>
</comment>
<evidence type="ECO:0000256" key="1">
    <source>
        <dbReference type="ARBA" id="ARBA00009277"/>
    </source>
</evidence>
<dbReference type="PANTHER" id="PTHR35004:SF8">
    <property type="entry name" value="TRANSPOSASE RV3428C-RELATED"/>
    <property type="match status" value="1"/>
</dbReference>
<dbReference type="InterPro" id="IPR012337">
    <property type="entry name" value="RNaseH-like_sf"/>
</dbReference>
<dbReference type="PROSITE" id="PS50994">
    <property type="entry name" value="INTEGRASE"/>
    <property type="match status" value="1"/>
</dbReference>
<sequence>MPGERVPMRKIRDVLRLGWGQGLSQRMMARSLGLSQGVVHAYLRRARSAGLTWPLPEGLSDAGLEALLFPPASGAAAEERPQPDWAWVHRELRRPNVTLSLLWEEYRAGAPDGFGYSWFCDLYRSWAGRLKPTLRQVHPAGERIFVDFAGSTMPVLEGVSGEERRAEIFVAVLGTSSYTFACAVWSQALPDWIDCHVRAFAHFGGVARQLVSDNLRAGISRACFHEPAVNRTYAEMAAHYGTAVLPARPDKPRDKAKAEVGVQVVQRWILARLRNQKFFSLAELDAAIQALVAQLNERPMRALGTTRRALFEALDRPALCPLPEAAYEYAAWKRCRVGLDYHVEVERHFYSVPHALVRQEVEARITTATVEIFHRGQRVASHLRSLRRHQPSTLAEHMPSSHRRYREWSLERIHREAGTIGHDTAALVEIILRSRPHPEQGFRSCIGILGLVKRHGAERVDAACARALALGTRSYSSVAAILNNRQEQRAVPDEPAMLLHENIRGPGYYHCKAIRC</sequence>
<evidence type="ECO:0000259" key="3">
    <source>
        <dbReference type="PROSITE" id="PS50994"/>
    </source>
</evidence>
<evidence type="ECO:0000313" key="5">
    <source>
        <dbReference type="Proteomes" id="UP000274097"/>
    </source>
</evidence>
<dbReference type="InterPro" id="IPR017895">
    <property type="entry name" value="HTH_IS408/IS1162_type"/>
</dbReference>
<dbReference type="InterPro" id="IPR054353">
    <property type="entry name" value="IstA-like_C"/>
</dbReference>
<dbReference type="InterPro" id="IPR036397">
    <property type="entry name" value="RNaseH_sf"/>
</dbReference>
<name>A0ABX9VCU2_9PROT</name>
<feature type="domain" description="Integrase catalytic" evidence="3">
    <location>
        <begin position="135"/>
        <end position="315"/>
    </location>
</feature>
<reference evidence="4 5" key="1">
    <citation type="submission" date="2018-10" db="EMBL/GenBank/DDBJ databases">
        <title>Roseomonas sp. nov., isolated from feces of Tibetan antelopes in the Qinghai-Tibet plateau, China.</title>
        <authorList>
            <person name="Tian Z."/>
        </authorList>
    </citation>
    <scope>NUCLEOTIDE SEQUENCE [LARGE SCALE GENOMIC DNA]</scope>
    <source>
        <strain evidence="4 5">Z23</strain>
    </source>
</reference>
<organism evidence="4 5">
    <name type="scientific">Teichococcus wenyumeiae</name>
    <dbReference type="NCBI Taxonomy" id="2478470"/>
    <lineage>
        <taxon>Bacteria</taxon>
        <taxon>Pseudomonadati</taxon>
        <taxon>Pseudomonadota</taxon>
        <taxon>Alphaproteobacteria</taxon>
        <taxon>Acetobacterales</taxon>
        <taxon>Roseomonadaceae</taxon>
        <taxon>Roseomonas</taxon>
    </lineage>
</organism>
<dbReference type="InterPro" id="IPR001584">
    <property type="entry name" value="Integrase_cat-core"/>
</dbReference>
<dbReference type="EMBL" id="RFLX01000086">
    <property type="protein sequence ID" value="RMI14753.1"/>
    <property type="molecule type" value="Genomic_DNA"/>
</dbReference>
<dbReference type="PANTHER" id="PTHR35004">
    <property type="entry name" value="TRANSPOSASE RV3428C-RELATED"/>
    <property type="match status" value="1"/>
</dbReference>
<dbReference type="PROSITE" id="PS50532">
    <property type="entry name" value="HTH_IS408"/>
    <property type="match status" value="1"/>
</dbReference>
<proteinExistence type="inferred from homology"/>
<keyword evidence="5" id="KW-1185">Reference proteome</keyword>
<evidence type="ECO:0000259" key="2">
    <source>
        <dbReference type="PROSITE" id="PS50532"/>
    </source>
</evidence>
<dbReference type="Pfam" id="PF00665">
    <property type="entry name" value="rve"/>
    <property type="match status" value="1"/>
</dbReference>
<feature type="domain" description="HTH IS408-type" evidence="2">
    <location>
        <begin position="11"/>
        <end position="92"/>
    </location>
</feature>
<accession>A0ABX9VCU2</accession>
<dbReference type="NCBIfam" id="NF033546">
    <property type="entry name" value="transpos_IS21"/>
    <property type="match status" value="1"/>
</dbReference>
<gene>
    <name evidence="4" type="ORF">EBE87_27330</name>
</gene>